<organism evidence="1 2">
    <name type="scientific">Lasiosphaeris hirsuta</name>
    <dbReference type="NCBI Taxonomy" id="260670"/>
    <lineage>
        <taxon>Eukaryota</taxon>
        <taxon>Fungi</taxon>
        <taxon>Dikarya</taxon>
        <taxon>Ascomycota</taxon>
        <taxon>Pezizomycotina</taxon>
        <taxon>Sordariomycetes</taxon>
        <taxon>Sordariomycetidae</taxon>
        <taxon>Sordariales</taxon>
        <taxon>Lasiosphaeriaceae</taxon>
        <taxon>Lasiosphaeris</taxon>
    </lineage>
</organism>
<protein>
    <submittedName>
        <fullName evidence="1">Uncharacterized protein</fullName>
    </submittedName>
</protein>
<name>A0AA40BD02_9PEZI</name>
<sequence length="168" mass="19354">MEDHAPGPLVGKMSDSKWTCQRASYVAKFTRVRMKPEKALSTEGLSLDWFFELITDENNCIVGAKVKEEVISVGFRLTLQDSHHEFRLTTATKFIAELHSHQKCTDFIHDFLMLIRDELLIVETSKKYRFTSKQICTELNKMERKCDKGVGKRLGTDSCNLHTPHFKS</sequence>
<dbReference type="EMBL" id="JAUKUA010000001">
    <property type="protein sequence ID" value="KAK0731952.1"/>
    <property type="molecule type" value="Genomic_DNA"/>
</dbReference>
<gene>
    <name evidence="1" type="ORF">B0H67DRAFT_549614</name>
</gene>
<evidence type="ECO:0000313" key="1">
    <source>
        <dbReference type="EMBL" id="KAK0731952.1"/>
    </source>
</evidence>
<accession>A0AA40BD02</accession>
<comment type="caution">
    <text evidence="1">The sequence shown here is derived from an EMBL/GenBank/DDBJ whole genome shotgun (WGS) entry which is preliminary data.</text>
</comment>
<reference evidence="1" key="1">
    <citation type="submission" date="2023-06" db="EMBL/GenBank/DDBJ databases">
        <title>Genome-scale phylogeny and comparative genomics of the fungal order Sordariales.</title>
        <authorList>
            <consortium name="Lawrence Berkeley National Laboratory"/>
            <person name="Hensen N."/>
            <person name="Bonometti L."/>
            <person name="Westerberg I."/>
            <person name="Brannstrom I.O."/>
            <person name="Guillou S."/>
            <person name="Cros-Aarteil S."/>
            <person name="Calhoun S."/>
            <person name="Haridas S."/>
            <person name="Kuo A."/>
            <person name="Mondo S."/>
            <person name="Pangilinan J."/>
            <person name="Riley R."/>
            <person name="Labutti K."/>
            <person name="Andreopoulos B."/>
            <person name="Lipzen A."/>
            <person name="Chen C."/>
            <person name="Yanf M."/>
            <person name="Daum C."/>
            <person name="Ng V."/>
            <person name="Clum A."/>
            <person name="Steindorff A."/>
            <person name="Ohm R."/>
            <person name="Martin F."/>
            <person name="Silar P."/>
            <person name="Natvig D."/>
            <person name="Lalanne C."/>
            <person name="Gautier V."/>
            <person name="Ament-Velasquez S.L."/>
            <person name="Kruys A."/>
            <person name="Hutchinson M.I."/>
            <person name="Powell A.J."/>
            <person name="Barry K."/>
            <person name="Miller A.N."/>
            <person name="Grigoriev I.V."/>
            <person name="Debuchy R."/>
            <person name="Gladieux P."/>
            <person name="Thoren M.H."/>
            <person name="Johannesson H."/>
        </authorList>
    </citation>
    <scope>NUCLEOTIDE SEQUENCE</scope>
    <source>
        <strain evidence="1">SMH4607-1</strain>
    </source>
</reference>
<dbReference type="Proteomes" id="UP001172102">
    <property type="component" value="Unassembled WGS sequence"/>
</dbReference>
<keyword evidence="2" id="KW-1185">Reference proteome</keyword>
<dbReference type="AlphaFoldDB" id="A0AA40BD02"/>
<evidence type="ECO:0000313" key="2">
    <source>
        <dbReference type="Proteomes" id="UP001172102"/>
    </source>
</evidence>
<proteinExistence type="predicted"/>